<dbReference type="PANTHER" id="PTHR44051">
    <property type="entry name" value="GLUTATHIONE S-TRANSFERASE-RELATED"/>
    <property type="match status" value="1"/>
</dbReference>
<evidence type="ECO:0000313" key="2">
    <source>
        <dbReference type="EMBL" id="SVE34488.1"/>
    </source>
</evidence>
<sequence>GYLASQEVLRNDLEAFAGRALPGPQNYEQIKALVERGKKRTDVFFDKLDARLAESPYVALDRFTYADIATYVYRGFANRATGIDPAAGRDNVTRWSESIAARPAVQVAMR</sequence>
<protein>
    <recommendedName>
        <fullName evidence="1">GST C-terminal domain-containing protein</fullName>
    </recommendedName>
</protein>
<dbReference type="Pfam" id="PF00043">
    <property type="entry name" value="GST_C"/>
    <property type="match status" value="1"/>
</dbReference>
<evidence type="ECO:0000259" key="1">
    <source>
        <dbReference type="PROSITE" id="PS50405"/>
    </source>
</evidence>
<dbReference type="InterPro" id="IPR004046">
    <property type="entry name" value="GST_C"/>
</dbReference>
<dbReference type="InterPro" id="IPR036282">
    <property type="entry name" value="Glutathione-S-Trfase_C_sf"/>
</dbReference>
<reference evidence="2" key="1">
    <citation type="submission" date="2018-05" db="EMBL/GenBank/DDBJ databases">
        <authorList>
            <person name="Lanie J.A."/>
            <person name="Ng W.-L."/>
            <person name="Kazmierczak K.M."/>
            <person name="Andrzejewski T.M."/>
            <person name="Davidsen T.M."/>
            <person name="Wayne K.J."/>
            <person name="Tettelin H."/>
            <person name="Glass J.I."/>
            <person name="Rusch D."/>
            <person name="Podicherti R."/>
            <person name="Tsui H.-C.T."/>
            <person name="Winkler M.E."/>
        </authorList>
    </citation>
    <scope>NUCLEOTIDE SEQUENCE</scope>
</reference>
<accession>A0A383CSA0</accession>
<dbReference type="SUPFAM" id="SSF47616">
    <property type="entry name" value="GST C-terminal domain-like"/>
    <property type="match status" value="1"/>
</dbReference>
<dbReference type="PROSITE" id="PS50405">
    <property type="entry name" value="GST_CTER"/>
    <property type="match status" value="1"/>
</dbReference>
<dbReference type="AlphaFoldDB" id="A0A383CSA0"/>
<dbReference type="EMBL" id="UINC01210842">
    <property type="protein sequence ID" value="SVE34488.1"/>
    <property type="molecule type" value="Genomic_DNA"/>
</dbReference>
<gene>
    <name evidence="2" type="ORF">METZ01_LOCUS487342</name>
</gene>
<proteinExistence type="predicted"/>
<feature type="non-terminal residue" evidence="2">
    <location>
        <position position="1"/>
    </location>
</feature>
<feature type="domain" description="GST C-terminal" evidence="1">
    <location>
        <begin position="1"/>
        <end position="110"/>
    </location>
</feature>
<name>A0A383CSA0_9ZZZZ</name>
<organism evidence="2">
    <name type="scientific">marine metagenome</name>
    <dbReference type="NCBI Taxonomy" id="408172"/>
    <lineage>
        <taxon>unclassified sequences</taxon>
        <taxon>metagenomes</taxon>
        <taxon>ecological metagenomes</taxon>
    </lineage>
</organism>
<dbReference type="PANTHER" id="PTHR44051:SF8">
    <property type="entry name" value="GLUTATHIONE S-TRANSFERASE GSTA"/>
    <property type="match status" value="1"/>
</dbReference>
<dbReference type="Gene3D" id="1.20.1050.10">
    <property type="match status" value="1"/>
</dbReference>
<dbReference type="InterPro" id="IPR010987">
    <property type="entry name" value="Glutathione-S-Trfase_C-like"/>
</dbReference>